<accession>A0A9P1DW01</accession>
<proteinExistence type="predicted"/>
<feature type="region of interest" description="Disordered" evidence="1">
    <location>
        <begin position="95"/>
        <end position="120"/>
    </location>
</feature>
<protein>
    <submittedName>
        <fullName evidence="2">Uncharacterized protein</fullName>
    </submittedName>
</protein>
<dbReference type="Proteomes" id="UP001152797">
    <property type="component" value="Unassembled WGS sequence"/>
</dbReference>
<sequence>MMSDLGLTEDGSEDEAKKAKDRSALHPSSMLGKQAPKRSNPLSRGRGSGIIQAGDSFVGPGAGISSLSNLSGTGSKPQISDLNKGLTQVPSLSKLKAARPKSSHQLFGGPIDWGQKEDFR</sequence>
<dbReference type="EMBL" id="CAMXCT010006630">
    <property type="protein sequence ID" value="CAI4017330.1"/>
    <property type="molecule type" value="Genomic_DNA"/>
</dbReference>
<organism evidence="2">
    <name type="scientific">Cladocopium goreaui</name>
    <dbReference type="NCBI Taxonomy" id="2562237"/>
    <lineage>
        <taxon>Eukaryota</taxon>
        <taxon>Sar</taxon>
        <taxon>Alveolata</taxon>
        <taxon>Dinophyceae</taxon>
        <taxon>Suessiales</taxon>
        <taxon>Symbiodiniaceae</taxon>
        <taxon>Cladocopium</taxon>
    </lineage>
</organism>
<gene>
    <name evidence="2" type="ORF">C1SCF055_LOCUS41983</name>
</gene>
<evidence type="ECO:0000313" key="2">
    <source>
        <dbReference type="EMBL" id="CAI4017330.1"/>
    </source>
</evidence>
<reference evidence="2" key="1">
    <citation type="submission" date="2022-10" db="EMBL/GenBank/DDBJ databases">
        <authorList>
            <person name="Chen Y."/>
            <person name="Dougan E. K."/>
            <person name="Chan C."/>
            <person name="Rhodes N."/>
            <person name="Thang M."/>
        </authorList>
    </citation>
    <scope>NUCLEOTIDE SEQUENCE</scope>
</reference>
<keyword evidence="4" id="KW-1185">Reference proteome</keyword>
<dbReference type="EMBL" id="CAMXCT020006630">
    <property type="protein sequence ID" value="CAL1170705.1"/>
    <property type="molecule type" value="Genomic_DNA"/>
</dbReference>
<comment type="caution">
    <text evidence="2">The sequence shown here is derived from an EMBL/GenBank/DDBJ whole genome shotgun (WGS) entry which is preliminary data.</text>
</comment>
<evidence type="ECO:0000313" key="3">
    <source>
        <dbReference type="EMBL" id="CAL4804642.1"/>
    </source>
</evidence>
<evidence type="ECO:0000313" key="4">
    <source>
        <dbReference type="Proteomes" id="UP001152797"/>
    </source>
</evidence>
<dbReference type="AlphaFoldDB" id="A0A9P1DW01"/>
<name>A0A9P1DW01_9DINO</name>
<feature type="compositionally biased region" description="Basic and acidic residues" evidence="1">
    <location>
        <begin position="14"/>
        <end position="24"/>
    </location>
</feature>
<dbReference type="EMBL" id="CAMXCT030006630">
    <property type="protein sequence ID" value="CAL4804642.1"/>
    <property type="molecule type" value="Genomic_DNA"/>
</dbReference>
<reference evidence="3 4" key="2">
    <citation type="submission" date="2024-05" db="EMBL/GenBank/DDBJ databases">
        <authorList>
            <person name="Chen Y."/>
            <person name="Shah S."/>
            <person name="Dougan E. K."/>
            <person name="Thang M."/>
            <person name="Chan C."/>
        </authorList>
    </citation>
    <scope>NUCLEOTIDE SEQUENCE [LARGE SCALE GENOMIC DNA]</scope>
</reference>
<feature type="region of interest" description="Disordered" evidence="1">
    <location>
        <begin position="1"/>
        <end position="54"/>
    </location>
</feature>
<evidence type="ECO:0000256" key="1">
    <source>
        <dbReference type="SAM" id="MobiDB-lite"/>
    </source>
</evidence>